<feature type="chain" id="PRO_5045483841" evidence="2">
    <location>
        <begin position="25"/>
        <end position="640"/>
    </location>
</feature>
<dbReference type="Proteomes" id="UP001202281">
    <property type="component" value="Unassembled WGS sequence"/>
</dbReference>
<evidence type="ECO:0000256" key="2">
    <source>
        <dbReference type="SAM" id="SignalP"/>
    </source>
</evidence>
<dbReference type="Pfam" id="PF03629">
    <property type="entry name" value="SASA"/>
    <property type="match status" value="1"/>
</dbReference>
<gene>
    <name evidence="4" type="ORF">MTR66_12765</name>
</gene>
<accession>A0ABT0BRI1</accession>
<evidence type="ECO:0000259" key="3">
    <source>
        <dbReference type="Pfam" id="PF03629"/>
    </source>
</evidence>
<dbReference type="InterPro" id="IPR005181">
    <property type="entry name" value="SASA"/>
</dbReference>
<reference evidence="4 5" key="1">
    <citation type="submission" date="2022-04" db="EMBL/GenBank/DDBJ databases">
        <title>Identification of a novel bacterium isolated from mangrove sediments.</title>
        <authorList>
            <person name="Pan X."/>
        </authorList>
    </citation>
    <scope>NUCLEOTIDE SEQUENCE [LARGE SCALE GENOMIC DNA]</scope>
    <source>
        <strain evidence="4 5">B2638</strain>
    </source>
</reference>
<dbReference type="SUPFAM" id="SSF52266">
    <property type="entry name" value="SGNH hydrolase"/>
    <property type="match status" value="1"/>
</dbReference>
<keyword evidence="1" id="KW-0378">Hydrolase</keyword>
<dbReference type="InterPro" id="IPR039329">
    <property type="entry name" value="SIAE"/>
</dbReference>
<sequence>MKQRHIAQAWGLSLLALGAAAPLAATPRLAPIWSEHAVIQRDAPITVEGSADPGEAVQVTLGTAKEAGRADAAGHFAVRFPARPASAQPVALTLSDSSGEVERAGDLLVGDVWLCSGQSNMEFTQAQALNAWNEQQSAHDGALRMATVPKAVALTPQGAFGGPVAWEKTTPETVGHFSAACYYMAKDLRRKLGVPVGAIHASWGGSEIRPWLSPAGGAAIYGKAEVALLALYERDPAAALAAFAPQWQAWYAKASGGSEPWAHPDALAWQDVPQAGAWNRWSGTALAGKERGTVWYRRTVTLSVAQAKGAAKLALGALDDIDMTFVNGHPAGNTYGPAAKRTYTVPAGYLHAGRNEIMVAVTNLWGDGGMMSPPGTLSLAPGQGAAVPLGSGWRYAVAPMDDAPPRTPWDGFAGIGVMHNAMIAPIGHFALKGAAWYQGESDVGKPGYAAKLKALFAGWRAQFGADMRMLVVQIAGYGKPQIAPQDSATARLREEQREGVLGDRNAALVTAVDIGERIDIHPANKEVLGTRLAAAASGEALPQPVSATPVSGGVVVRFSGVEGALHSWGGKAVLSFELCAKTPDSCRFAAARADGDSVYLTGDGRPATRVRYGWADSPSLNLYDARPFPAPAFEMEIAKK</sequence>
<proteinExistence type="predicted"/>
<keyword evidence="2" id="KW-0732">Signal</keyword>
<dbReference type="EMBL" id="JALHLG010000016">
    <property type="protein sequence ID" value="MCJ2187685.1"/>
    <property type="molecule type" value="Genomic_DNA"/>
</dbReference>
<feature type="signal peptide" evidence="2">
    <location>
        <begin position="1"/>
        <end position="24"/>
    </location>
</feature>
<dbReference type="PANTHER" id="PTHR22901">
    <property type="entry name" value="SIALATE O-ACETYLESTERASE"/>
    <property type="match status" value="1"/>
</dbReference>
<dbReference type="RefSeq" id="WP_243921608.1">
    <property type="nucleotide sequence ID" value="NZ_JALHLG010000016.1"/>
</dbReference>
<dbReference type="InterPro" id="IPR008979">
    <property type="entry name" value="Galactose-bd-like_sf"/>
</dbReference>
<dbReference type="InterPro" id="IPR036514">
    <property type="entry name" value="SGNH_hydro_sf"/>
</dbReference>
<feature type="domain" description="Sialate O-acetylesterase" evidence="3">
    <location>
        <begin position="430"/>
        <end position="535"/>
    </location>
</feature>
<evidence type="ECO:0000256" key="1">
    <source>
        <dbReference type="ARBA" id="ARBA00022801"/>
    </source>
</evidence>
<evidence type="ECO:0000313" key="4">
    <source>
        <dbReference type="EMBL" id="MCJ2187685.1"/>
    </source>
</evidence>
<name>A0ABT0BRI1_9SPHN</name>
<dbReference type="PANTHER" id="PTHR22901:SF0">
    <property type="entry name" value="SIALATE O-ACETYLESTERASE"/>
    <property type="match status" value="1"/>
</dbReference>
<protein>
    <submittedName>
        <fullName evidence="4">Ig-like domain-containing protein</fullName>
    </submittedName>
</protein>
<organism evidence="4 5">
    <name type="scientific">Novosphingobium beihaiensis</name>
    <dbReference type="NCBI Taxonomy" id="2930389"/>
    <lineage>
        <taxon>Bacteria</taxon>
        <taxon>Pseudomonadati</taxon>
        <taxon>Pseudomonadota</taxon>
        <taxon>Alphaproteobacteria</taxon>
        <taxon>Sphingomonadales</taxon>
        <taxon>Sphingomonadaceae</taxon>
        <taxon>Novosphingobium</taxon>
    </lineage>
</organism>
<comment type="caution">
    <text evidence="4">The sequence shown here is derived from an EMBL/GenBank/DDBJ whole genome shotgun (WGS) entry which is preliminary data.</text>
</comment>
<evidence type="ECO:0000313" key="5">
    <source>
        <dbReference type="Proteomes" id="UP001202281"/>
    </source>
</evidence>
<dbReference type="SUPFAM" id="SSF49785">
    <property type="entry name" value="Galactose-binding domain-like"/>
    <property type="match status" value="1"/>
</dbReference>
<dbReference type="Gene3D" id="3.40.50.1110">
    <property type="entry name" value="SGNH hydrolase"/>
    <property type="match status" value="2"/>
</dbReference>
<keyword evidence="5" id="KW-1185">Reference proteome</keyword>